<reference evidence="5" key="1">
    <citation type="journal article" date="2020" name="mSystems">
        <title>Genome- and Community-Level Interaction Insights into Carbon Utilization and Element Cycling Functions of Hydrothermarchaeota in Hydrothermal Sediment.</title>
        <authorList>
            <person name="Zhou Z."/>
            <person name="Liu Y."/>
            <person name="Xu W."/>
            <person name="Pan J."/>
            <person name="Luo Z.H."/>
            <person name="Li M."/>
        </authorList>
    </citation>
    <scope>NUCLEOTIDE SEQUENCE [LARGE SCALE GENOMIC DNA]</scope>
    <source>
        <strain evidence="5">SpSt-524</strain>
    </source>
</reference>
<accession>A0A7C3I1A6</accession>
<comment type="caution">
    <text evidence="5">The sequence shown here is derived from an EMBL/GenBank/DDBJ whole genome shotgun (WGS) entry which is preliminary data.</text>
</comment>
<dbReference type="InterPro" id="IPR006115">
    <property type="entry name" value="6PGDH_NADP-bd"/>
</dbReference>
<feature type="domain" description="Phosphogluconate dehydrogenase NAD-binding putative C-terminal" evidence="4">
    <location>
        <begin position="185"/>
        <end position="253"/>
    </location>
</feature>
<evidence type="ECO:0000259" key="4">
    <source>
        <dbReference type="Pfam" id="PF09130"/>
    </source>
</evidence>
<evidence type="ECO:0000256" key="1">
    <source>
        <dbReference type="ARBA" id="ARBA00023002"/>
    </source>
</evidence>
<evidence type="ECO:0000313" key="5">
    <source>
        <dbReference type="EMBL" id="HFG21725.1"/>
    </source>
</evidence>
<evidence type="ECO:0000256" key="2">
    <source>
        <dbReference type="PIRSR" id="PIRSR000103-1"/>
    </source>
</evidence>
<feature type="domain" description="6-phosphogluconate dehydrogenase NADP-binding" evidence="3">
    <location>
        <begin position="7"/>
        <end position="114"/>
    </location>
</feature>
<dbReference type="GO" id="GO:0016491">
    <property type="term" value="F:oxidoreductase activity"/>
    <property type="evidence" value="ECO:0007669"/>
    <property type="project" value="UniProtKB-KW"/>
</dbReference>
<dbReference type="InterPro" id="IPR015814">
    <property type="entry name" value="Pgluconate_DH_NAD-bd_C"/>
</dbReference>
<dbReference type="InterPro" id="IPR036291">
    <property type="entry name" value="NAD(P)-bd_dom_sf"/>
</dbReference>
<dbReference type="SUPFAM" id="SSF51735">
    <property type="entry name" value="NAD(P)-binding Rossmann-fold domains"/>
    <property type="match status" value="1"/>
</dbReference>
<dbReference type="InterPro" id="IPR013328">
    <property type="entry name" value="6PGD_dom2"/>
</dbReference>
<feature type="active site" evidence="2">
    <location>
        <position position="164"/>
    </location>
</feature>
<name>A0A7C3I1A6_MEIRU</name>
<protein>
    <submittedName>
        <fullName evidence="5">NAD(P)-dependent oxidoreductase</fullName>
    </submittedName>
</protein>
<dbReference type="Pfam" id="PF03446">
    <property type="entry name" value="NAD_binding_2"/>
    <property type="match status" value="1"/>
</dbReference>
<organism evidence="5">
    <name type="scientific">Meiothermus ruber</name>
    <dbReference type="NCBI Taxonomy" id="277"/>
    <lineage>
        <taxon>Bacteria</taxon>
        <taxon>Thermotogati</taxon>
        <taxon>Deinococcota</taxon>
        <taxon>Deinococci</taxon>
        <taxon>Thermales</taxon>
        <taxon>Thermaceae</taxon>
        <taxon>Meiothermus</taxon>
    </lineage>
</organism>
<dbReference type="Pfam" id="PF09130">
    <property type="entry name" value="DUF1932"/>
    <property type="match status" value="1"/>
</dbReference>
<sequence>MREPFVVAVLGLGEAGSAIAADLVALGVRVRGYDPIPERSVAGLERVGSELEAVRDAQVILSVNWARVALEVAQTAAPALGPGQLFADLNTAAPALKQSLAAVLAPTGALFADVALMSPVPGRGLRTPALVSGPGAARFVATIGALGMPVEPVGPEAGAAAARKLVRSVFFKGMAAAVGEALEAARRLGFEQETWQNIAETLAAADARLVDRLVEGSLRHARRRREEMAAAAEMLKALGITPHMAQATEAWLADLLEATGPSSPQPR</sequence>
<dbReference type="InterPro" id="IPR008927">
    <property type="entry name" value="6-PGluconate_DH-like_C_sf"/>
</dbReference>
<keyword evidence="1" id="KW-0560">Oxidoreductase</keyword>
<evidence type="ECO:0000259" key="3">
    <source>
        <dbReference type="Pfam" id="PF03446"/>
    </source>
</evidence>
<dbReference type="SUPFAM" id="SSF48179">
    <property type="entry name" value="6-phosphogluconate dehydrogenase C-terminal domain-like"/>
    <property type="match status" value="1"/>
</dbReference>
<dbReference type="EMBL" id="DSWI01000035">
    <property type="protein sequence ID" value="HFG21725.1"/>
    <property type="molecule type" value="Genomic_DNA"/>
</dbReference>
<proteinExistence type="predicted"/>
<dbReference type="InterPro" id="IPR015815">
    <property type="entry name" value="HIBADH-related"/>
</dbReference>
<dbReference type="PIRSF" id="PIRSF000103">
    <property type="entry name" value="HIBADH"/>
    <property type="match status" value="1"/>
</dbReference>
<dbReference type="Gene3D" id="3.40.50.720">
    <property type="entry name" value="NAD(P)-binding Rossmann-like Domain"/>
    <property type="match status" value="1"/>
</dbReference>
<gene>
    <name evidence="5" type="ORF">ENS82_13625</name>
</gene>
<dbReference type="GO" id="GO:0050661">
    <property type="term" value="F:NADP binding"/>
    <property type="evidence" value="ECO:0007669"/>
    <property type="project" value="InterPro"/>
</dbReference>
<dbReference type="AlphaFoldDB" id="A0A7C3I1A6"/>
<dbReference type="Gene3D" id="1.10.1040.10">
    <property type="entry name" value="N-(1-d-carboxylethyl)-l-norvaline Dehydrogenase, domain 2"/>
    <property type="match status" value="1"/>
</dbReference>